<dbReference type="STRING" id="408657.SAMN04487995_2477"/>
<evidence type="ECO:0000256" key="4">
    <source>
        <dbReference type="ARBA" id="ARBA00022771"/>
    </source>
</evidence>
<dbReference type="GO" id="GO:0000725">
    <property type="term" value="P:recombinational repair"/>
    <property type="evidence" value="ECO:0007669"/>
    <property type="project" value="UniProtKB-UniRule"/>
</dbReference>
<feature type="domain" description="RecA family profile 1" evidence="14">
    <location>
        <begin position="68"/>
        <end position="215"/>
    </location>
</feature>
<keyword evidence="4 13" id="KW-0863">Zinc-finger</keyword>
<comment type="domain">
    <text evidence="11">The middle region has homology to RecA with ATPase motifs including the RadA KNRFG motif, while the C-terminus is homologous to Lon protease.</text>
</comment>
<evidence type="ECO:0000259" key="14">
    <source>
        <dbReference type="PROSITE" id="PS50162"/>
    </source>
</evidence>
<feature type="short sequence motif" description="RadA KNRFG motif" evidence="11">
    <location>
        <begin position="252"/>
        <end position="256"/>
    </location>
</feature>
<dbReference type="GO" id="GO:0003684">
    <property type="term" value="F:damaged DNA binding"/>
    <property type="evidence" value="ECO:0007669"/>
    <property type="project" value="InterPro"/>
</dbReference>
<comment type="similarity">
    <text evidence="11 13">Belongs to the RecA family. RadA subfamily.</text>
</comment>
<dbReference type="GO" id="GO:0005524">
    <property type="term" value="F:ATP binding"/>
    <property type="evidence" value="ECO:0007669"/>
    <property type="project" value="UniProtKB-UniRule"/>
</dbReference>
<keyword evidence="7 11" id="KW-0067">ATP-binding</keyword>
<dbReference type="Pfam" id="PF18073">
    <property type="entry name" value="Zn_ribbon_LapB"/>
    <property type="match status" value="1"/>
</dbReference>
<dbReference type="SUPFAM" id="SSF54211">
    <property type="entry name" value="Ribosomal protein S5 domain 2-like"/>
    <property type="match status" value="1"/>
</dbReference>
<keyword evidence="8 11" id="KW-0346">Stress response</keyword>
<keyword evidence="16" id="KW-1185">Reference proteome</keyword>
<keyword evidence="2 11" id="KW-0547">Nucleotide-binding</keyword>
<evidence type="ECO:0000256" key="9">
    <source>
        <dbReference type="ARBA" id="ARBA00023125"/>
    </source>
</evidence>
<dbReference type="InterPro" id="IPR003593">
    <property type="entry name" value="AAA+_ATPase"/>
</dbReference>
<dbReference type="PANTHER" id="PTHR32472:SF10">
    <property type="entry name" value="DNA REPAIR PROTEIN RADA-LIKE PROTEIN"/>
    <property type="match status" value="1"/>
</dbReference>
<feature type="region of interest" description="Lon-protease-like" evidence="11">
    <location>
        <begin position="351"/>
        <end position="457"/>
    </location>
</feature>
<dbReference type="NCBIfam" id="TIGR00416">
    <property type="entry name" value="sms"/>
    <property type="match status" value="1"/>
</dbReference>
<dbReference type="FunFam" id="3.40.50.300:FF:000050">
    <property type="entry name" value="DNA repair protein RadA"/>
    <property type="match status" value="1"/>
</dbReference>
<dbReference type="Gene3D" id="3.30.230.10">
    <property type="match status" value="1"/>
</dbReference>
<dbReference type="PANTHER" id="PTHR32472">
    <property type="entry name" value="DNA REPAIR PROTEIN RADA"/>
    <property type="match status" value="1"/>
</dbReference>
<evidence type="ECO:0000256" key="2">
    <source>
        <dbReference type="ARBA" id="ARBA00022741"/>
    </source>
</evidence>
<dbReference type="GO" id="GO:0140664">
    <property type="term" value="F:ATP-dependent DNA damage sensor activity"/>
    <property type="evidence" value="ECO:0007669"/>
    <property type="project" value="InterPro"/>
</dbReference>
<dbReference type="Gene3D" id="3.40.50.300">
    <property type="entry name" value="P-loop containing nucleotide triphosphate hydrolases"/>
    <property type="match status" value="1"/>
</dbReference>
<dbReference type="InterPro" id="IPR014721">
    <property type="entry name" value="Ribsml_uS5_D2-typ_fold_subgr"/>
</dbReference>
<dbReference type="GO" id="GO:0008270">
    <property type="term" value="F:zinc ion binding"/>
    <property type="evidence" value="ECO:0007669"/>
    <property type="project" value="UniProtKB-KW"/>
</dbReference>
<evidence type="ECO:0000256" key="3">
    <source>
        <dbReference type="ARBA" id="ARBA00022763"/>
    </source>
</evidence>
<keyword evidence="5" id="KW-0378">Hydrolase</keyword>
<accession>A0A1H6U9A6</accession>
<dbReference type="InterPro" id="IPR020588">
    <property type="entry name" value="RecA_ATP-bd"/>
</dbReference>
<keyword evidence="6 13" id="KW-0862">Zinc</keyword>
<evidence type="ECO:0000256" key="12">
    <source>
        <dbReference type="NCBIfam" id="TIGR00416"/>
    </source>
</evidence>
<reference evidence="15 16" key="1">
    <citation type="submission" date="2016-10" db="EMBL/GenBank/DDBJ databases">
        <authorList>
            <person name="de Groot N.N."/>
        </authorList>
    </citation>
    <scope>NUCLEOTIDE SEQUENCE [LARGE SCALE GENOMIC DNA]</scope>
    <source>
        <strain evidence="15 16">DSM 19938</strain>
    </source>
</reference>
<evidence type="ECO:0000256" key="6">
    <source>
        <dbReference type="ARBA" id="ARBA00022833"/>
    </source>
</evidence>
<evidence type="ECO:0000256" key="7">
    <source>
        <dbReference type="ARBA" id="ARBA00022840"/>
    </source>
</evidence>
<dbReference type="GO" id="GO:0005829">
    <property type="term" value="C:cytosol"/>
    <property type="evidence" value="ECO:0007669"/>
    <property type="project" value="TreeGrafter"/>
</dbReference>
<dbReference type="InterPro" id="IPR004504">
    <property type="entry name" value="DNA_repair_RadA"/>
</dbReference>
<dbReference type="OrthoDB" id="9803906at2"/>
<evidence type="ECO:0000313" key="15">
    <source>
        <dbReference type="EMBL" id="SEI84860.1"/>
    </source>
</evidence>
<dbReference type="HAMAP" id="MF_01498">
    <property type="entry name" value="RadA_bact"/>
    <property type="match status" value="1"/>
</dbReference>
<comment type="function">
    <text evidence="13">DNA-dependent ATPase involved in processing of recombination intermediates, plays a role in repairing DNA breaks. Stimulates the branch migration of RecA-mediated strand transfer reactions, allowing the 3' invading strand to extend heteroduplex DNA faster. Binds ssDNA in the presence of ADP but not other nucleotides, has ATPase activity that is stimulated by ssDNA and various branched DNA structures, but inhibited by SSB. Does not have RecA's homology-searching function.</text>
</comment>
<dbReference type="SMART" id="SM00382">
    <property type="entry name" value="AAA"/>
    <property type="match status" value="1"/>
</dbReference>
<gene>
    <name evidence="11" type="primary">radA</name>
    <name evidence="15" type="ORF">SAMN04487995_2477</name>
</gene>
<evidence type="ECO:0000256" key="11">
    <source>
        <dbReference type="HAMAP-Rule" id="MF_01498"/>
    </source>
</evidence>
<dbReference type="SUPFAM" id="SSF52540">
    <property type="entry name" value="P-loop containing nucleoside triphosphate hydrolases"/>
    <property type="match status" value="1"/>
</dbReference>
<comment type="function">
    <text evidence="11">Plays a role in repairing double-strand DNA breaks, probably involving stabilizing or processing branched DNA or blocked replication forks.</text>
</comment>
<evidence type="ECO:0000256" key="13">
    <source>
        <dbReference type="RuleBase" id="RU003555"/>
    </source>
</evidence>
<proteinExistence type="inferred from homology"/>
<dbReference type="InterPro" id="IPR020568">
    <property type="entry name" value="Ribosomal_Su5_D2-typ_SF"/>
</dbReference>
<evidence type="ECO:0000313" key="16">
    <source>
        <dbReference type="Proteomes" id="UP000199532"/>
    </source>
</evidence>
<keyword evidence="9 11" id="KW-0238">DNA-binding</keyword>
<organism evidence="15 16">
    <name type="scientific">Dyadobacter koreensis</name>
    <dbReference type="NCBI Taxonomy" id="408657"/>
    <lineage>
        <taxon>Bacteria</taxon>
        <taxon>Pseudomonadati</taxon>
        <taxon>Bacteroidota</taxon>
        <taxon>Cytophagia</taxon>
        <taxon>Cytophagales</taxon>
        <taxon>Spirosomataceae</taxon>
        <taxon>Dyadobacter</taxon>
    </lineage>
</organism>
<dbReference type="PRINTS" id="PR01874">
    <property type="entry name" value="DNAREPAIRADA"/>
</dbReference>
<sequence length="457" mass="50329">MAKAKTAYFCQECGYNSPKWVGRCPSCGEWNTMVQEVIEKEDKKTTVSWKAINLASRPKAISEIEYANEPRIVTDDGELNRVLGGGIVKGSLVLIGGEPGIGKSTLMLQIALTLTKKKVLYVSGEESEQQIKMRAERMSSKSENCFILTETHTTNIFRQIEDFQPEILIIDSIQTMQSAYIESGAGSVSQVRECTAEFMKYAKETGVPVFLIGHITKDGSLAGPKVLEHMVDTVLQFEGDRHTTYRILRTVKNRFGSTSELGIYEMHAAGLRQVSNPSEILISQRDEPISGISIGSMMEGNRPLLIEIQSLVSVSTYGTPQRSGTGFDAKRLQMLLAVLEKRGGFRLGVQDVFLNVAGGLRVEDPAIDLSVVASIVSSYEDSFIPPSVCFAAEVGLGGEVRAVNRIESRISEAAKLGFKKIYISKYNGKGLDFKDAKIEVVTVAHLDQLFMELFLNK</sequence>
<keyword evidence="10 11" id="KW-0234">DNA repair</keyword>
<name>A0A1H6U9A6_9BACT</name>
<dbReference type="Pfam" id="PF13481">
    <property type="entry name" value="AAA_25"/>
    <property type="match status" value="1"/>
</dbReference>
<evidence type="ECO:0000256" key="5">
    <source>
        <dbReference type="ARBA" id="ARBA00022801"/>
    </source>
</evidence>
<dbReference type="InterPro" id="IPR027417">
    <property type="entry name" value="P-loop_NTPase"/>
</dbReference>
<dbReference type="GO" id="GO:0016787">
    <property type="term" value="F:hydrolase activity"/>
    <property type="evidence" value="ECO:0007669"/>
    <property type="project" value="UniProtKB-KW"/>
</dbReference>
<evidence type="ECO:0000256" key="10">
    <source>
        <dbReference type="ARBA" id="ARBA00023204"/>
    </source>
</evidence>
<evidence type="ECO:0000256" key="1">
    <source>
        <dbReference type="ARBA" id="ARBA00022723"/>
    </source>
</evidence>
<dbReference type="EMBL" id="FNXY01000003">
    <property type="protein sequence ID" value="SEI84860.1"/>
    <property type="molecule type" value="Genomic_DNA"/>
</dbReference>
<dbReference type="RefSeq" id="WP_090335438.1">
    <property type="nucleotide sequence ID" value="NZ_FNXY01000003.1"/>
</dbReference>
<dbReference type="InterPro" id="IPR041166">
    <property type="entry name" value="Rubredoxin_2"/>
</dbReference>
<dbReference type="PROSITE" id="PS50162">
    <property type="entry name" value="RECA_2"/>
    <property type="match status" value="1"/>
</dbReference>
<evidence type="ECO:0000256" key="8">
    <source>
        <dbReference type="ARBA" id="ARBA00023016"/>
    </source>
</evidence>
<dbReference type="CDD" id="cd01121">
    <property type="entry name" value="RadA_SMS_N"/>
    <property type="match status" value="1"/>
</dbReference>
<protein>
    <recommendedName>
        <fullName evidence="11 12">DNA repair protein RadA</fullName>
    </recommendedName>
</protein>
<dbReference type="AlphaFoldDB" id="A0A1H6U9A6"/>
<keyword evidence="3 11" id="KW-0227">DNA damage</keyword>
<feature type="binding site" evidence="11">
    <location>
        <begin position="97"/>
        <end position="104"/>
    </location>
    <ligand>
        <name>ATP</name>
        <dbReference type="ChEBI" id="CHEBI:30616"/>
    </ligand>
</feature>
<dbReference type="Proteomes" id="UP000199532">
    <property type="component" value="Unassembled WGS sequence"/>
</dbReference>
<keyword evidence="1 11" id="KW-0479">Metal-binding</keyword>